<gene>
    <name evidence="1" type="ORF">MSAN_00424000</name>
</gene>
<protein>
    <submittedName>
        <fullName evidence="1">TPR-like protein</fullName>
    </submittedName>
</protein>
<evidence type="ECO:0000313" key="1">
    <source>
        <dbReference type="EMBL" id="KAF7375365.1"/>
    </source>
</evidence>
<comment type="caution">
    <text evidence="1">The sequence shown here is derived from an EMBL/GenBank/DDBJ whole genome shotgun (WGS) entry which is preliminary data.</text>
</comment>
<dbReference type="OrthoDB" id="3037792at2759"/>
<dbReference type="SUPFAM" id="SSF52540">
    <property type="entry name" value="P-loop containing nucleoside triphosphate hydrolases"/>
    <property type="match status" value="1"/>
</dbReference>
<dbReference type="AlphaFoldDB" id="A0A8H6ZGV8"/>
<sequence>MGIELVSEPTRQRCRARFQRRLRDVIGSFICRLQALWAWITRLDTPPSTPDLSSRAPLLLDSEKDWPVVDVYQTRAQLIDALRRRDAADAAFEAQVTALLGPVKQHLAELTRDRVSHRVEVSCHPGTVSHTTQGTQDTEPAALDLPPAPQIFYGRARELDTLANLLIQPRQVRIALLGEAGSGTSTLTLALLHRPDIAQAFVVLSTLAACPRRTLVVLDDAPDHDALLAALELMPFVSLLLTATHTPMEPVSVSSCSYTTIPIGPLPLSAAHALFRAIADLPGDTYDQLDDHNDDPLLVDAVPAVSAHVDLPTFGALTSSPASNSDAALVDSLLKRTRYLPREIVHLAQRAQYEPLPFLLASLVEEGESAV</sequence>
<dbReference type="InterPro" id="IPR027417">
    <property type="entry name" value="P-loop_NTPase"/>
</dbReference>
<dbReference type="Proteomes" id="UP000623467">
    <property type="component" value="Unassembled WGS sequence"/>
</dbReference>
<name>A0A8H6ZGV8_9AGAR</name>
<keyword evidence="2" id="KW-1185">Reference proteome</keyword>
<dbReference type="Gene3D" id="3.40.50.300">
    <property type="entry name" value="P-loop containing nucleotide triphosphate hydrolases"/>
    <property type="match status" value="1"/>
</dbReference>
<organism evidence="1 2">
    <name type="scientific">Mycena sanguinolenta</name>
    <dbReference type="NCBI Taxonomy" id="230812"/>
    <lineage>
        <taxon>Eukaryota</taxon>
        <taxon>Fungi</taxon>
        <taxon>Dikarya</taxon>
        <taxon>Basidiomycota</taxon>
        <taxon>Agaricomycotina</taxon>
        <taxon>Agaricomycetes</taxon>
        <taxon>Agaricomycetidae</taxon>
        <taxon>Agaricales</taxon>
        <taxon>Marasmiineae</taxon>
        <taxon>Mycenaceae</taxon>
        <taxon>Mycena</taxon>
    </lineage>
</organism>
<evidence type="ECO:0000313" key="2">
    <source>
        <dbReference type="Proteomes" id="UP000623467"/>
    </source>
</evidence>
<proteinExistence type="predicted"/>
<dbReference type="EMBL" id="JACAZH010000002">
    <property type="protein sequence ID" value="KAF7375365.1"/>
    <property type="molecule type" value="Genomic_DNA"/>
</dbReference>
<reference evidence="1" key="1">
    <citation type="submission" date="2020-05" db="EMBL/GenBank/DDBJ databases">
        <title>Mycena genomes resolve the evolution of fungal bioluminescence.</title>
        <authorList>
            <person name="Tsai I.J."/>
        </authorList>
    </citation>
    <scope>NUCLEOTIDE SEQUENCE</scope>
    <source>
        <strain evidence="1">160909Yilan</strain>
    </source>
</reference>
<accession>A0A8H6ZGV8</accession>